<dbReference type="Proteomes" id="UP000306791">
    <property type="component" value="Unassembled WGS sequence"/>
</dbReference>
<name>A0ABY2UIA8_9GAMM</name>
<comment type="caution">
    <text evidence="1">The sequence shown here is derived from an EMBL/GenBank/DDBJ whole genome shotgun (WGS) entry which is preliminary data.</text>
</comment>
<evidence type="ECO:0000313" key="1">
    <source>
        <dbReference type="EMBL" id="TLM76534.1"/>
    </source>
</evidence>
<evidence type="ECO:0000313" key="2">
    <source>
        <dbReference type="Proteomes" id="UP000306791"/>
    </source>
</evidence>
<gene>
    <name evidence="1" type="ORF">FDY93_12435</name>
</gene>
<dbReference type="RefSeq" id="WP_138236086.1">
    <property type="nucleotide sequence ID" value="NZ_CP185860.1"/>
</dbReference>
<proteinExistence type="predicted"/>
<sequence length="239" mass="27686">MKLLYFIFLSLFSVSALSSELKIYLDPYCPYCKRVLRDYERLDSNYDLELVWAPILGEGSREYVRKIYECSSSELLVVIESAINGQIPRCEGSFDDARWESNIEKFEEESVSFVPKILLDGKVVSWNFLKSKLDENDSGFSWNPQGITRIDWERYREIFSEVRVGAGSPEKFGLIFPDNVSLDDLENKLVLDERYSWFVVKRESDPDLFEELVLLVGADLLKGDVVFFNGQVRPAKLVR</sequence>
<dbReference type="SUPFAM" id="SSF52833">
    <property type="entry name" value="Thioredoxin-like"/>
    <property type="match status" value="1"/>
</dbReference>
<protein>
    <submittedName>
        <fullName evidence="1">DsbA family protein</fullName>
    </submittedName>
</protein>
<dbReference type="InterPro" id="IPR036249">
    <property type="entry name" value="Thioredoxin-like_sf"/>
</dbReference>
<dbReference type="EMBL" id="VANI01000013">
    <property type="protein sequence ID" value="TLM76534.1"/>
    <property type="molecule type" value="Genomic_DNA"/>
</dbReference>
<dbReference type="Gene3D" id="3.40.30.10">
    <property type="entry name" value="Glutaredoxin"/>
    <property type="match status" value="1"/>
</dbReference>
<reference evidence="1 2" key="1">
    <citation type="submission" date="2019-05" db="EMBL/GenBank/DDBJ databases">
        <title>Microbulbifer harenosus sp. nov., an alginate-degrading bacterium isolated from coastal sand.</title>
        <authorList>
            <person name="Huang H."/>
            <person name="Mo K."/>
            <person name="Bao S."/>
        </authorList>
    </citation>
    <scope>NUCLEOTIDE SEQUENCE [LARGE SCALE GENOMIC DNA]</scope>
    <source>
        <strain evidence="1 2">HB161719</strain>
    </source>
</reference>
<keyword evidence="2" id="KW-1185">Reference proteome</keyword>
<organism evidence="1 2">
    <name type="scientific">Microbulbifer harenosus</name>
    <dbReference type="NCBI Taxonomy" id="2576840"/>
    <lineage>
        <taxon>Bacteria</taxon>
        <taxon>Pseudomonadati</taxon>
        <taxon>Pseudomonadota</taxon>
        <taxon>Gammaproteobacteria</taxon>
        <taxon>Cellvibrionales</taxon>
        <taxon>Microbulbiferaceae</taxon>
        <taxon>Microbulbifer</taxon>
    </lineage>
</organism>
<accession>A0ABY2UIA8</accession>